<dbReference type="PATRIC" id="fig|1396.539.peg.3430"/>
<dbReference type="EMBL" id="LJKA01000036">
    <property type="protein sequence ID" value="KZD36478.1"/>
    <property type="molecule type" value="Genomic_DNA"/>
</dbReference>
<dbReference type="AlphaFoldDB" id="A0A162N2U2"/>
<reference evidence="1 2" key="1">
    <citation type="submission" date="2015-09" db="EMBL/GenBank/DDBJ databases">
        <title>Bacillus cereus food isolates.</title>
        <authorList>
            <person name="Boekhorst J."/>
        </authorList>
    </citation>
    <scope>NUCLEOTIDE SEQUENCE [LARGE SCALE GENOMIC DNA]</scope>
    <source>
        <strain evidence="1 2">B4082</strain>
    </source>
</reference>
<gene>
    <name evidence="1" type="ORF">B4082_2295</name>
</gene>
<proteinExistence type="predicted"/>
<organism evidence="1 2">
    <name type="scientific">Bacillus cereus</name>
    <dbReference type="NCBI Taxonomy" id="1396"/>
    <lineage>
        <taxon>Bacteria</taxon>
        <taxon>Bacillati</taxon>
        <taxon>Bacillota</taxon>
        <taxon>Bacilli</taxon>
        <taxon>Bacillales</taxon>
        <taxon>Bacillaceae</taxon>
        <taxon>Bacillus</taxon>
        <taxon>Bacillus cereus group</taxon>
    </lineage>
</organism>
<dbReference type="Pfam" id="PF04883">
    <property type="entry name" value="HK97-gp10_like"/>
    <property type="match status" value="1"/>
</dbReference>
<comment type="caution">
    <text evidence="1">The sequence shown here is derived from an EMBL/GenBank/DDBJ whole genome shotgun (WGS) entry which is preliminary data.</text>
</comment>
<accession>A0A162N2U2</accession>
<evidence type="ECO:0000313" key="2">
    <source>
        <dbReference type="Proteomes" id="UP000076501"/>
    </source>
</evidence>
<evidence type="ECO:0008006" key="3">
    <source>
        <dbReference type="Google" id="ProtNLM"/>
    </source>
</evidence>
<protein>
    <recommendedName>
        <fullName evidence="3">Phage portal protein</fullName>
    </recommendedName>
</protein>
<dbReference type="InterPro" id="IPR010064">
    <property type="entry name" value="HK97-gp10_tail"/>
</dbReference>
<name>A0A162N2U2_BACCE</name>
<dbReference type="Proteomes" id="UP000076501">
    <property type="component" value="Unassembled WGS sequence"/>
</dbReference>
<sequence>MASQITTRGFREFSAKLNRMASGLDRNVALWLEASGFQFLEEVQNQIISLAVVDTRRLLNSFDKGADGNVWRSSDGGLTLEIGSNLSYARLQNDGWQQVRRFVPGRWEGHNFEYDPHAPTGMMLTAKFIEGRPYWDNAVAIYERMFQRSFDHQFKQWVQNGAR</sequence>
<dbReference type="RefSeq" id="WP_063222562.1">
    <property type="nucleotide sequence ID" value="NZ_LJKA01000036.1"/>
</dbReference>
<evidence type="ECO:0000313" key="1">
    <source>
        <dbReference type="EMBL" id="KZD36478.1"/>
    </source>
</evidence>